<proteinExistence type="predicted"/>
<dbReference type="RefSeq" id="YP_009807250.1">
    <property type="nucleotide sequence ID" value="NC_048021.1"/>
</dbReference>
<reference evidence="2" key="1">
    <citation type="submission" date="2018-07" db="EMBL/GenBank/DDBJ databases">
        <authorList>
            <person name="Quirk P.G."/>
            <person name="Krulwich T.A."/>
        </authorList>
    </citation>
    <scope>NUCLEOTIDE SEQUENCE [LARGE SCALE GENOMIC DNA]</scope>
</reference>
<dbReference type="EMBL" id="MH590603">
    <property type="protein sequence ID" value="AXH70522.1"/>
    <property type="molecule type" value="Genomic_DNA"/>
</dbReference>
<dbReference type="GeneID" id="54998125"/>
<evidence type="ECO:0000313" key="1">
    <source>
        <dbReference type="EMBL" id="AXH70522.1"/>
    </source>
</evidence>
<accession>A0A345MIZ1</accession>
<protein>
    <submittedName>
        <fullName evidence="1">Uncharacterized protein</fullName>
    </submittedName>
</protein>
<evidence type="ECO:0000313" key="2">
    <source>
        <dbReference type="Proteomes" id="UP000257597"/>
    </source>
</evidence>
<dbReference type="Proteomes" id="UP000257597">
    <property type="component" value="Segment"/>
</dbReference>
<dbReference type="KEGG" id="vg:54998125"/>
<name>A0A345MIZ1_9CAUD</name>
<gene>
    <name evidence="1" type="primary">136</name>
    <name evidence="1" type="ORF">SEA_DAREDEVIL_136</name>
</gene>
<sequence length="127" mass="14881">MDNTTFESHTRKVANSLIRNAPHCFEIPFAELNELLIELDRREHEREWYSPRNVVQRVIDFMVSHSADELYVQDDSNRPGHAYFDDEFVLEDDMPSLPRGIITNSTPGGGWNPVLRIDRLNAWMKEH</sequence>
<keyword evidence="2" id="KW-1185">Reference proteome</keyword>
<organism evidence="1 2">
    <name type="scientific">Gordonia phage Daredevil</name>
    <dbReference type="NCBI Taxonomy" id="2283286"/>
    <lineage>
        <taxon>Viruses</taxon>
        <taxon>Duplodnaviria</taxon>
        <taxon>Heunggongvirae</taxon>
        <taxon>Uroviricota</taxon>
        <taxon>Caudoviricetes</taxon>
        <taxon>Daredevilvirus</taxon>
        <taxon>Daredevilvirus daredevil</taxon>
    </lineage>
</organism>